<sequence>MPKAPVPALGKGEAPGPSVHDVEPVPAWRTQAAYRLWVPVGSG</sequence>
<protein>
    <submittedName>
        <fullName evidence="2">Uncharacterized protein</fullName>
    </submittedName>
</protein>
<proteinExistence type="predicted"/>
<dbReference type="KEGG" id="sdv:BN159_5731"/>
<dbReference type="EMBL" id="HE971709">
    <property type="protein sequence ID" value="CCK30110.1"/>
    <property type="molecule type" value="Genomic_DNA"/>
</dbReference>
<keyword evidence="3" id="KW-1185">Reference proteome</keyword>
<accession>K4RAD7</accession>
<evidence type="ECO:0000313" key="2">
    <source>
        <dbReference type="EMBL" id="CCK30110.1"/>
    </source>
</evidence>
<gene>
    <name evidence="2" type="ORF">BN159_5731</name>
</gene>
<evidence type="ECO:0000256" key="1">
    <source>
        <dbReference type="SAM" id="MobiDB-lite"/>
    </source>
</evidence>
<feature type="region of interest" description="Disordered" evidence="1">
    <location>
        <begin position="1"/>
        <end position="22"/>
    </location>
</feature>
<organism evidence="2 3">
    <name type="scientific">Streptomyces davaonensis (strain DSM 101723 / JCM 4913 / KCC S-0913 / 768)</name>
    <dbReference type="NCBI Taxonomy" id="1214101"/>
    <lineage>
        <taxon>Bacteria</taxon>
        <taxon>Bacillati</taxon>
        <taxon>Actinomycetota</taxon>
        <taxon>Actinomycetes</taxon>
        <taxon>Kitasatosporales</taxon>
        <taxon>Streptomycetaceae</taxon>
        <taxon>Streptomyces</taxon>
    </lineage>
</organism>
<name>K4RAD7_STRDJ</name>
<dbReference type="STRING" id="1214101.BN159_5731"/>
<dbReference type="AlphaFoldDB" id="K4RAD7"/>
<dbReference type="HOGENOM" id="CLU_3240005_0_0_11"/>
<evidence type="ECO:0000313" key="3">
    <source>
        <dbReference type="Proteomes" id="UP000008043"/>
    </source>
</evidence>
<dbReference type="Proteomes" id="UP000008043">
    <property type="component" value="Chromosome"/>
</dbReference>
<reference evidence="2 3" key="1">
    <citation type="journal article" date="2012" name="J. Bacteriol.">
        <title>Genome sequence of the bacterium Streptomyces davawensis JCM 4913 and heterologous production of the unique antibiotic roseoflavin.</title>
        <authorList>
            <person name="Jankowitsch F."/>
            <person name="Schwarz J."/>
            <person name="Ruckert C."/>
            <person name="Gust B."/>
            <person name="Szczepanowski R."/>
            <person name="Blom J."/>
            <person name="Pelzer S."/>
            <person name="Kalinowski J."/>
            <person name="Mack M."/>
        </authorList>
    </citation>
    <scope>NUCLEOTIDE SEQUENCE [LARGE SCALE GENOMIC DNA]</scope>
    <source>
        <strain evidence="3">DSM 101723 / JCM 4913 / KCC S-0913 / 768</strain>
    </source>
</reference>